<dbReference type="Proteomes" id="UP000694872">
    <property type="component" value="Unplaced"/>
</dbReference>
<dbReference type="InterPro" id="IPR005123">
    <property type="entry name" value="Oxoglu/Fe-dep_dioxygenase_dom"/>
</dbReference>
<keyword evidence="4 5" id="KW-0408">Iron</keyword>
<evidence type="ECO:0000256" key="2">
    <source>
        <dbReference type="ARBA" id="ARBA00022964"/>
    </source>
</evidence>
<name>A0AAJ6ZIC0_PAPXU</name>
<gene>
    <name evidence="7" type="primary">LOC106121745</name>
</gene>
<dbReference type="SUPFAM" id="SSF51197">
    <property type="entry name" value="Clavaminate synthase-like"/>
    <property type="match status" value="1"/>
</dbReference>
<dbReference type="Gene3D" id="2.60.120.590">
    <property type="entry name" value="Alpha-ketoglutarate-dependent dioxygenase AlkB-like"/>
    <property type="match status" value="1"/>
</dbReference>
<sequence>MKRTIDQVNDNNFMHIFKYYKCNNNKPSFENVISFEKDKFTEKVYLFNPQYTIDDARIEFMGLKPANEWKTYKFVHHPGLMLIKNPFTSLGQRYWIRKCLEQYSRKPNKTNIDIEIILNDWWKECYRKGECDLKLLKKMRWTTLGYHHNWDTKIYSEDNKSVFPEDLGELCDCIAQYLGYEDFKAEAAIVNYYHLSSTLSAHTDHSEINLEAPLFSFSFGQSAIFLIGGREKSVTPSAILLESGDIAIMSKEARLSYHAVPKIVATASEPWNNLENSLIDDKTITFKYITDKQQLICDMNNNIDKNGWNLFGKYVKESRINMNVRQVLYRNQKSLHDVEFIK</sequence>
<dbReference type="PANTHER" id="PTHR16557:SF2">
    <property type="entry name" value="NUCLEIC ACID DIOXYGENASE ALKBH1"/>
    <property type="match status" value="1"/>
</dbReference>
<dbReference type="GO" id="GO:0035513">
    <property type="term" value="P:oxidative RNA demethylation"/>
    <property type="evidence" value="ECO:0007669"/>
    <property type="project" value="TreeGrafter"/>
</dbReference>
<dbReference type="Pfam" id="PF13532">
    <property type="entry name" value="2OG-FeII_Oxy_2"/>
    <property type="match status" value="1"/>
</dbReference>
<proteinExistence type="predicted"/>
<evidence type="ECO:0000256" key="4">
    <source>
        <dbReference type="ARBA" id="ARBA00023004"/>
    </source>
</evidence>
<keyword evidence="2" id="KW-0223">Dioxygenase</keyword>
<feature type="binding site" evidence="5">
    <location>
        <position position="204"/>
    </location>
    <ligand>
        <name>Fe cation</name>
        <dbReference type="ChEBI" id="CHEBI:24875"/>
        <note>catalytic</note>
    </ligand>
</feature>
<evidence type="ECO:0000313" key="7">
    <source>
        <dbReference type="RefSeq" id="XP_013172998.1"/>
    </source>
</evidence>
<dbReference type="InterPro" id="IPR004574">
    <property type="entry name" value="Alkb"/>
</dbReference>
<keyword evidence="3" id="KW-0560">Oxidoreductase</keyword>
<dbReference type="GO" id="GO:0005634">
    <property type="term" value="C:nucleus"/>
    <property type="evidence" value="ECO:0007669"/>
    <property type="project" value="TreeGrafter"/>
</dbReference>
<dbReference type="PROSITE" id="PS51471">
    <property type="entry name" value="FE2OG_OXY"/>
    <property type="match status" value="1"/>
</dbReference>
<dbReference type="GeneID" id="106121745"/>
<dbReference type="GO" id="GO:0035516">
    <property type="term" value="F:broad specificity oxidative DNA demethylase activity"/>
    <property type="evidence" value="ECO:0007669"/>
    <property type="project" value="TreeGrafter"/>
</dbReference>
<evidence type="ECO:0000256" key="1">
    <source>
        <dbReference type="ARBA" id="ARBA00022723"/>
    </source>
</evidence>
<feature type="domain" description="Fe2OG dioxygenase" evidence="6">
    <location>
        <begin position="184"/>
        <end position="328"/>
    </location>
</feature>
<accession>A0AAJ6ZIC0</accession>
<dbReference type="PANTHER" id="PTHR16557">
    <property type="entry name" value="ALKYLATED DNA REPAIR PROTEIN ALKB-RELATED"/>
    <property type="match status" value="1"/>
</dbReference>
<keyword evidence="1 5" id="KW-0479">Metal-binding</keyword>
<comment type="cofactor">
    <cofactor evidence="5">
        <name>Fe(2+)</name>
        <dbReference type="ChEBI" id="CHEBI:29033"/>
    </cofactor>
    <text evidence="5">Binds 1 Fe(2+) ion per subunit.</text>
</comment>
<protein>
    <submittedName>
        <fullName evidence="7">Alkylated DNA repair protein alkB homolog 1</fullName>
    </submittedName>
</protein>
<reference evidence="7" key="1">
    <citation type="submission" date="2025-08" db="UniProtKB">
        <authorList>
            <consortium name="RefSeq"/>
        </authorList>
    </citation>
    <scope>IDENTIFICATION</scope>
</reference>
<evidence type="ECO:0000256" key="3">
    <source>
        <dbReference type="ARBA" id="ARBA00023002"/>
    </source>
</evidence>
<feature type="binding site" evidence="5">
    <location>
        <position position="258"/>
    </location>
    <ligand>
        <name>Fe cation</name>
        <dbReference type="ChEBI" id="CHEBI:24875"/>
        <note>catalytic</note>
    </ligand>
</feature>
<dbReference type="RefSeq" id="XP_013172998.1">
    <property type="nucleotide sequence ID" value="XM_013317544.1"/>
</dbReference>
<organism evidence="7">
    <name type="scientific">Papilio xuthus</name>
    <name type="common">Asian swallowtail butterfly</name>
    <dbReference type="NCBI Taxonomy" id="66420"/>
    <lineage>
        <taxon>Eukaryota</taxon>
        <taxon>Metazoa</taxon>
        <taxon>Ecdysozoa</taxon>
        <taxon>Arthropoda</taxon>
        <taxon>Hexapoda</taxon>
        <taxon>Insecta</taxon>
        <taxon>Pterygota</taxon>
        <taxon>Neoptera</taxon>
        <taxon>Endopterygota</taxon>
        <taxon>Lepidoptera</taxon>
        <taxon>Glossata</taxon>
        <taxon>Ditrysia</taxon>
        <taxon>Papilionoidea</taxon>
        <taxon>Papilionidae</taxon>
        <taxon>Papilioninae</taxon>
        <taxon>Papilio</taxon>
    </lineage>
</organism>
<feature type="binding site" evidence="5">
    <location>
        <position position="202"/>
    </location>
    <ligand>
        <name>Fe cation</name>
        <dbReference type="ChEBI" id="CHEBI:24875"/>
        <note>catalytic</note>
    </ligand>
</feature>
<dbReference type="GO" id="GO:0008198">
    <property type="term" value="F:ferrous iron binding"/>
    <property type="evidence" value="ECO:0007669"/>
    <property type="project" value="TreeGrafter"/>
</dbReference>
<dbReference type="GO" id="GO:0005737">
    <property type="term" value="C:cytoplasm"/>
    <property type="evidence" value="ECO:0007669"/>
    <property type="project" value="TreeGrafter"/>
</dbReference>
<dbReference type="KEGG" id="pxu:106121745"/>
<dbReference type="CTD" id="2768870"/>
<dbReference type="InterPro" id="IPR037151">
    <property type="entry name" value="AlkB-like_sf"/>
</dbReference>
<evidence type="ECO:0000259" key="6">
    <source>
        <dbReference type="PROSITE" id="PS51471"/>
    </source>
</evidence>
<dbReference type="GO" id="GO:0035515">
    <property type="term" value="F:oxidative RNA demethylase activity"/>
    <property type="evidence" value="ECO:0007669"/>
    <property type="project" value="TreeGrafter"/>
</dbReference>
<evidence type="ECO:0000256" key="5">
    <source>
        <dbReference type="PIRSR" id="PIRSR604574-2"/>
    </source>
</evidence>
<dbReference type="AlphaFoldDB" id="A0AAJ6ZIC0"/>
<dbReference type="InterPro" id="IPR027450">
    <property type="entry name" value="AlkB-like"/>
</dbReference>